<dbReference type="Proteomes" id="UP001177023">
    <property type="component" value="Unassembled WGS sequence"/>
</dbReference>
<feature type="domain" description="Laminin G" evidence="4">
    <location>
        <begin position="370"/>
        <end position="585"/>
    </location>
</feature>
<gene>
    <name evidence="5" type="ORF">MSPICULIGERA_LOCUS21628</name>
</gene>
<evidence type="ECO:0000256" key="1">
    <source>
        <dbReference type="PROSITE-ProRule" id="PRU00122"/>
    </source>
</evidence>
<dbReference type="Pfam" id="PF26430">
    <property type="entry name" value="ConA_BAM2"/>
    <property type="match status" value="1"/>
</dbReference>
<keyword evidence="2" id="KW-0812">Transmembrane</keyword>
<dbReference type="EMBL" id="CATQJA010002665">
    <property type="protein sequence ID" value="CAJ0583555.1"/>
    <property type="molecule type" value="Genomic_DNA"/>
</dbReference>
<evidence type="ECO:0000259" key="4">
    <source>
        <dbReference type="PROSITE" id="PS50025"/>
    </source>
</evidence>
<feature type="chain" id="PRO_5041364120" description="Laminin G domain-containing protein" evidence="3">
    <location>
        <begin position="18"/>
        <end position="996"/>
    </location>
</feature>
<comment type="caution">
    <text evidence="5">The sequence shown here is derived from an EMBL/GenBank/DDBJ whole genome shotgun (WGS) entry which is preliminary data.</text>
</comment>
<feature type="non-terminal residue" evidence="5">
    <location>
        <position position="1"/>
    </location>
</feature>
<proteinExistence type="predicted"/>
<dbReference type="SUPFAM" id="SSF49899">
    <property type="entry name" value="Concanavalin A-like lectins/glucanases"/>
    <property type="match status" value="1"/>
</dbReference>
<comment type="caution">
    <text evidence="1">Lacks conserved residue(s) required for the propagation of feature annotation.</text>
</comment>
<dbReference type="Gene3D" id="2.60.120.200">
    <property type="match status" value="1"/>
</dbReference>
<organism evidence="5 6">
    <name type="scientific">Mesorhabditis spiculigera</name>
    <dbReference type="NCBI Taxonomy" id="96644"/>
    <lineage>
        <taxon>Eukaryota</taxon>
        <taxon>Metazoa</taxon>
        <taxon>Ecdysozoa</taxon>
        <taxon>Nematoda</taxon>
        <taxon>Chromadorea</taxon>
        <taxon>Rhabditida</taxon>
        <taxon>Rhabditina</taxon>
        <taxon>Rhabditomorpha</taxon>
        <taxon>Rhabditoidea</taxon>
        <taxon>Rhabditidae</taxon>
        <taxon>Mesorhabditinae</taxon>
        <taxon>Mesorhabditis</taxon>
    </lineage>
</organism>
<dbReference type="InterPro" id="IPR013320">
    <property type="entry name" value="ConA-like_dom_sf"/>
</dbReference>
<sequence>MGRLLLIASSLLALIAADETIPARPSCRRHFLAGQSKSRILPLKLNTQDVQSNVLCEMPDPGESEIVTVIQSGLHQPYEVREKRTVGFQIRDLDLLQETLRKNHCRQNITITWPEGYQNELGGDLSIVSVLGVTTTYQYTEEVAGRIEATLEGEAAGVLHLLPATPESPRAPKIVGSEIRCARNIAPIPQCLVNTDDGVEVSFGASDEYFEFSFRTSRSDQSLFDVYMTENLVSHFRIEGDFFLRIDGYERHYVGLLADGRWHTLKFRIATRSVEIDGQHLIQPDLGLDEVKIIRLVVKVDGQILLTHPVDERNDCVESERIKKLGKSLYSREYCWDGPACDCTVLPTLFDNLPSPACAHKKLEEHHAYHLLRVPELLSFLYLPDILSSHSIRTAITFRSDADSGLLMFGAWKEEEEWGRFQVHYHGEKMSALYCTQSEVSDERCSACAIFRIGGFATDEWNRVAFFKQQNSHFMMLDRELCELQLLTEENEFDTSEMYKTQLNRGSVLFIGGMYHKKVKPGIYKEDFKQKYFENTREKLPSLRGCVKDIFANGHRVHLDAEFEKQMSRTLVAPHKRAYGVMKGCGNCPKTCPEGARCRPTTNSKDPEFACDCSDINGYIGSNGVCQNPRNGILSLSATSLNAYRSIFTLPRTPGILQKIWLKLRLPSVELKENTPILMFYSYGRIIFRLFLDTHGTLTVQVAPEDPAIFVGSAGKHIKKDDDRVHLIRLERRTPLGTHPSRKFFNLFIDGNKYSIQDPGLPMTSVEFSLINTLEDGDAGCVSDFGAAYDYDEHTGGSVQQVDLKGLMMNDLGLSDSNETCGVADPYLWVHGPLDVESSPYGKIHDYTPSGRPEAAQLLSANWMLYSVLFTTILVLLILLCLCLYCCLLRKSPKSVDDDYSDSKIGKLKRKRSDEYPVIMRRPTLESNRDSYISDSLDNSDIRAYDDIRTHKVKIDRESMISFMDPVNEESRLAQATIVRRMDENAPLVHIHDVDH</sequence>
<name>A0AA36DBY1_9BILA</name>
<protein>
    <recommendedName>
        <fullName evidence="4">Laminin G domain-containing protein</fullName>
    </recommendedName>
</protein>
<keyword evidence="6" id="KW-1185">Reference proteome</keyword>
<feature type="signal peptide" evidence="3">
    <location>
        <begin position="1"/>
        <end position="17"/>
    </location>
</feature>
<evidence type="ECO:0000313" key="5">
    <source>
        <dbReference type="EMBL" id="CAJ0583555.1"/>
    </source>
</evidence>
<dbReference type="InterPro" id="IPR001791">
    <property type="entry name" value="Laminin_G"/>
</dbReference>
<accession>A0AA36DBY1</accession>
<dbReference type="PROSITE" id="PS50025">
    <property type="entry name" value="LAM_G_DOMAIN"/>
    <property type="match status" value="1"/>
</dbReference>
<feature type="transmembrane region" description="Helical" evidence="2">
    <location>
        <begin position="863"/>
        <end position="888"/>
    </location>
</feature>
<evidence type="ECO:0000313" key="6">
    <source>
        <dbReference type="Proteomes" id="UP001177023"/>
    </source>
</evidence>
<keyword evidence="3" id="KW-0732">Signal</keyword>
<keyword evidence="2" id="KW-1133">Transmembrane helix</keyword>
<evidence type="ECO:0000256" key="2">
    <source>
        <dbReference type="SAM" id="Phobius"/>
    </source>
</evidence>
<dbReference type="AlphaFoldDB" id="A0AA36DBY1"/>
<keyword evidence="2" id="KW-0472">Membrane</keyword>
<dbReference type="InterPro" id="IPR058815">
    <property type="entry name" value="ConA_BAM2-like"/>
</dbReference>
<reference evidence="5" key="1">
    <citation type="submission" date="2023-06" db="EMBL/GenBank/DDBJ databases">
        <authorList>
            <person name="Delattre M."/>
        </authorList>
    </citation>
    <scope>NUCLEOTIDE SEQUENCE</scope>
    <source>
        <strain evidence="5">AF72</strain>
    </source>
</reference>
<evidence type="ECO:0000256" key="3">
    <source>
        <dbReference type="SAM" id="SignalP"/>
    </source>
</evidence>